<protein>
    <recommendedName>
        <fullName evidence="7">DNA 3'-5' helicase</fullName>
        <ecNumber evidence="7">5.6.2.4</ecNumber>
    </recommendedName>
</protein>
<evidence type="ECO:0000259" key="8">
    <source>
        <dbReference type="PROSITE" id="PS51192"/>
    </source>
</evidence>
<comment type="catalytic activity">
    <reaction evidence="6">
        <text>Couples ATP hydrolysis with the unwinding of duplex DNA by translocating in the 3'-5' direction.</text>
        <dbReference type="EC" id="5.6.2.4"/>
    </reaction>
</comment>
<dbReference type="EMBL" id="KN817551">
    <property type="protein sequence ID" value="KJA22244.1"/>
    <property type="molecule type" value="Genomic_DNA"/>
</dbReference>
<evidence type="ECO:0000256" key="3">
    <source>
        <dbReference type="ARBA" id="ARBA00022840"/>
    </source>
</evidence>
<dbReference type="PANTHER" id="PTHR13710">
    <property type="entry name" value="DNA HELICASE RECQ FAMILY MEMBER"/>
    <property type="match status" value="1"/>
</dbReference>
<evidence type="ECO:0000256" key="5">
    <source>
        <dbReference type="ARBA" id="ARBA00023235"/>
    </source>
</evidence>
<dbReference type="SMART" id="SM00487">
    <property type="entry name" value="DEXDc"/>
    <property type="match status" value="1"/>
</dbReference>
<dbReference type="GO" id="GO:0009378">
    <property type="term" value="F:four-way junction helicase activity"/>
    <property type="evidence" value="ECO:0007669"/>
    <property type="project" value="TreeGrafter"/>
</dbReference>
<dbReference type="InterPro" id="IPR014001">
    <property type="entry name" value="Helicase_ATP-bd"/>
</dbReference>
<keyword evidence="4" id="KW-0238">DNA-binding</keyword>
<dbReference type="GO" id="GO:0005524">
    <property type="term" value="F:ATP binding"/>
    <property type="evidence" value="ECO:0007669"/>
    <property type="project" value="UniProtKB-KW"/>
</dbReference>
<dbReference type="PROSITE" id="PS51194">
    <property type="entry name" value="HELICASE_CTER"/>
    <property type="match status" value="1"/>
</dbReference>
<evidence type="ECO:0000256" key="1">
    <source>
        <dbReference type="ARBA" id="ARBA00005446"/>
    </source>
</evidence>
<dbReference type="SUPFAM" id="SSF52540">
    <property type="entry name" value="P-loop containing nucleoside triphosphate hydrolases"/>
    <property type="match status" value="1"/>
</dbReference>
<evidence type="ECO:0000256" key="7">
    <source>
        <dbReference type="ARBA" id="ARBA00034808"/>
    </source>
</evidence>
<comment type="similarity">
    <text evidence="1">Belongs to the helicase family. RecQ subfamily.</text>
</comment>
<dbReference type="GO" id="GO:0000724">
    <property type="term" value="P:double-strand break repair via homologous recombination"/>
    <property type="evidence" value="ECO:0007669"/>
    <property type="project" value="TreeGrafter"/>
</dbReference>
<keyword evidence="2" id="KW-0547">Nucleotide-binding</keyword>
<dbReference type="GO" id="GO:0005737">
    <property type="term" value="C:cytoplasm"/>
    <property type="evidence" value="ECO:0007669"/>
    <property type="project" value="TreeGrafter"/>
</dbReference>
<dbReference type="GO" id="GO:0005694">
    <property type="term" value="C:chromosome"/>
    <property type="evidence" value="ECO:0007669"/>
    <property type="project" value="TreeGrafter"/>
</dbReference>
<dbReference type="InterPro" id="IPR027417">
    <property type="entry name" value="P-loop_NTPase"/>
</dbReference>
<evidence type="ECO:0000259" key="9">
    <source>
        <dbReference type="PROSITE" id="PS51194"/>
    </source>
</evidence>
<dbReference type="PANTHER" id="PTHR13710:SF105">
    <property type="entry name" value="ATP-DEPENDENT DNA HELICASE Q1"/>
    <property type="match status" value="1"/>
</dbReference>
<evidence type="ECO:0000313" key="10">
    <source>
        <dbReference type="EMBL" id="KJA22244.1"/>
    </source>
</evidence>
<dbReference type="EC" id="5.6.2.4" evidence="7"/>
<feature type="domain" description="Helicase ATP-binding" evidence="8">
    <location>
        <begin position="53"/>
        <end position="226"/>
    </location>
</feature>
<feature type="domain" description="Helicase C-terminal" evidence="9">
    <location>
        <begin position="255"/>
        <end position="411"/>
    </location>
</feature>
<dbReference type="OMA" id="YNINIFN"/>
<dbReference type="Proteomes" id="UP000054270">
    <property type="component" value="Unassembled WGS sequence"/>
</dbReference>
<dbReference type="GO" id="GO:0043138">
    <property type="term" value="F:3'-5' DNA helicase activity"/>
    <property type="evidence" value="ECO:0007669"/>
    <property type="project" value="UniProtKB-EC"/>
</dbReference>
<sequence>MSGPGRKKGPKPEKHVKSGWKGIKLKDLQNLGERIKAGFKWIHQPRDYQVEAIRAQLSRRDILIHAGTGSGKTACVAGPYALAETKGLVTLMVSPLIALQEEQINEFNLKSIAVNSISGGCTSANMKKIVEGEYPIVIISPEMLLSKCFINGVLRKAEMGRRLLSVVIDEAHVISHWGNGFRKMYARLGILRALLPKGTPFMAMSATLGARVRNDVLTKLQYDEKDYININLGNDRANVSLVVRAIQHPMNTYRDLDFLVPKTAKVPNDVKKSFVYADSVVTGTEIEQRLYENAPKAFREQGIIRPYSAAFSSEHRAQLMSLFKSGVVRILICTDAAGMGCNIPDIDIVVQWKLPSSISSFVQRAGRAARGHGRTGLAVLLVEKSAYEADLSGLSDETAISATKSKSKGVRQSSTYPKATKDYAIMHGVLRGSYGGQSDANCLNADVYLDRNSLDEGLYSLVQTGQCRRAVLQSVYRNEKPHPTVPCCDLCCPDLLNQTR</sequence>
<dbReference type="AlphaFoldDB" id="A0A0D2NTR9"/>
<evidence type="ECO:0000256" key="4">
    <source>
        <dbReference type="ARBA" id="ARBA00023125"/>
    </source>
</evidence>
<evidence type="ECO:0000256" key="6">
    <source>
        <dbReference type="ARBA" id="ARBA00034617"/>
    </source>
</evidence>
<evidence type="ECO:0000256" key="2">
    <source>
        <dbReference type="ARBA" id="ARBA00022741"/>
    </source>
</evidence>
<proteinExistence type="inferred from homology"/>
<dbReference type="InterPro" id="IPR011545">
    <property type="entry name" value="DEAD/DEAH_box_helicase_dom"/>
</dbReference>
<keyword evidence="11" id="KW-1185">Reference proteome</keyword>
<dbReference type="SMART" id="SM00490">
    <property type="entry name" value="HELICc"/>
    <property type="match status" value="1"/>
</dbReference>
<dbReference type="PROSITE" id="PS51192">
    <property type="entry name" value="HELICASE_ATP_BIND_1"/>
    <property type="match status" value="1"/>
</dbReference>
<accession>A0A0D2NTR9</accession>
<keyword evidence="3" id="KW-0067">ATP-binding</keyword>
<feature type="non-terminal residue" evidence="10">
    <location>
        <position position="500"/>
    </location>
</feature>
<name>A0A0D2NTR9_HYPSF</name>
<dbReference type="Gene3D" id="3.40.50.300">
    <property type="entry name" value="P-loop containing nucleotide triphosphate hydrolases"/>
    <property type="match status" value="2"/>
</dbReference>
<evidence type="ECO:0000313" key="11">
    <source>
        <dbReference type="Proteomes" id="UP000054270"/>
    </source>
</evidence>
<dbReference type="InterPro" id="IPR001650">
    <property type="entry name" value="Helicase_C-like"/>
</dbReference>
<dbReference type="Pfam" id="PF00271">
    <property type="entry name" value="Helicase_C"/>
    <property type="match status" value="1"/>
</dbReference>
<dbReference type="STRING" id="945553.A0A0D2NTR9"/>
<organism evidence="10 11">
    <name type="scientific">Hypholoma sublateritium (strain FD-334 SS-4)</name>
    <dbReference type="NCBI Taxonomy" id="945553"/>
    <lineage>
        <taxon>Eukaryota</taxon>
        <taxon>Fungi</taxon>
        <taxon>Dikarya</taxon>
        <taxon>Basidiomycota</taxon>
        <taxon>Agaricomycotina</taxon>
        <taxon>Agaricomycetes</taxon>
        <taxon>Agaricomycetidae</taxon>
        <taxon>Agaricales</taxon>
        <taxon>Agaricineae</taxon>
        <taxon>Strophariaceae</taxon>
        <taxon>Hypholoma</taxon>
    </lineage>
</organism>
<dbReference type="GO" id="GO:0003677">
    <property type="term" value="F:DNA binding"/>
    <property type="evidence" value="ECO:0007669"/>
    <property type="project" value="UniProtKB-KW"/>
</dbReference>
<keyword evidence="5" id="KW-0413">Isomerase</keyword>
<reference evidence="11" key="1">
    <citation type="submission" date="2014-04" db="EMBL/GenBank/DDBJ databases">
        <title>Evolutionary Origins and Diversification of the Mycorrhizal Mutualists.</title>
        <authorList>
            <consortium name="DOE Joint Genome Institute"/>
            <consortium name="Mycorrhizal Genomics Consortium"/>
            <person name="Kohler A."/>
            <person name="Kuo A."/>
            <person name="Nagy L.G."/>
            <person name="Floudas D."/>
            <person name="Copeland A."/>
            <person name="Barry K.W."/>
            <person name="Cichocki N."/>
            <person name="Veneault-Fourrey C."/>
            <person name="LaButti K."/>
            <person name="Lindquist E.A."/>
            <person name="Lipzen A."/>
            <person name="Lundell T."/>
            <person name="Morin E."/>
            <person name="Murat C."/>
            <person name="Riley R."/>
            <person name="Ohm R."/>
            <person name="Sun H."/>
            <person name="Tunlid A."/>
            <person name="Henrissat B."/>
            <person name="Grigoriev I.V."/>
            <person name="Hibbett D.S."/>
            <person name="Martin F."/>
        </authorList>
    </citation>
    <scope>NUCLEOTIDE SEQUENCE [LARGE SCALE GENOMIC DNA]</scope>
    <source>
        <strain evidence="11">FD-334 SS-4</strain>
    </source>
</reference>
<dbReference type="Pfam" id="PF00270">
    <property type="entry name" value="DEAD"/>
    <property type="match status" value="1"/>
</dbReference>
<gene>
    <name evidence="10" type="ORF">HYPSUDRAFT_139391</name>
</gene>
<dbReference type="OrthoDB" id="10261556at2759"/>